<dbReference type="Proteomes" id="UP001305925">
    <property type="component" value="Chromosome"/>
</dbReference>
<evidence type="ECO:0000313" key="6">
    <source>
        <dbReference type="EMBL" id="WNY63672.1"/>
    </source>
</evidence>
<dbReference type="Gene3D" id="3.40.120.10">
    <property type="entry name" value="Alpha-D-Glucose-1,6-Bisphosphate, subunit A, domain 3"/>
    <property type="match status" value="3"/>
</dbReference>
<dbReference type="PANTHER" id="PTHR42946:SF1">
    <property type="entry name" value="PHOSPHOGLUCOMUTASE (ALPHA-D-GLUCOSE-1,6-BISPHOSPHATE-DEPENDENT)"/>
    <property type="match status" value="1"/>
</dbReference>
<evidence type="ECO:0000313" key="7">
    <source>
        <dbReference type="Proteomes" id="UP001305925"/>
    </source>
</evidence>
<comment type="similarity">
    <text evidence="2">Belongs to the phosphohexose mutase family.</text>
</comment>
<dbReference type="Pfam" id="PF02880">
    <property type="entry name" value="PGM_PMM_III"/>
    <property type="match status" value="1"/>
</dbReference>
<protein>
    <submittedName>
        <fullName evidence="6">Phosphoglucomutase</fullName>
    </submittedName>
</protein>
<evidence type="ECO:0000259" key="5">
    <source>
        <dbReference type="Pfam" id="PF02880"/>
    </source>
</evidence>
<dbReference type="InterPro" id="IPR050060">
    <property type="entry name" value="Phosphoglucosamine_mutase"/>
</dbReference>
<sequence>MLKQYSLNMKNFKKAFNEMIFSPSGFRKIFAKSKNEDSTETEINNEDKALIALIIFTISNYFKNESKPYIGLGLDSRPTGNIIAEITIKILITNKEKIRFFGILPITEILAYTKNNKDSKGFIYISASHNPTGYNGIKIGLNDGGVLNSTKAHEIIQQIKNNSQNEKLINHLVNTLNKFDKDKSHLEHYNKIIKLERKNKNQSYEAYKALIHKIAYENNINNKNIEILKKRIIKNPIGIIAEMNGSSRINSIDKELIESLGLKVELYNDEIGIFKHNIIPEGKSLNECKKLLQNKYIQDNSFELGYVPDCDGDRGNLVFIDKATNTANIIEAQKIFALVVISELSYLYYIGIKNNIAIVTNDATSLNIEKIANFFNAKVYRVEVGEANITEMADDLRAQGLIVKISGEGSNGGCIIHPSRVRDPITTILSIVKLLKMKELYQIWCKLSKNHYKEKYDLKDILNTTNFYSNVIASSKKANLTNLKIENQEILKSNYENLLIKEIKSNKLFQELSIVDYEIINYEGKRQPKIRTGDSSGGLKVLLKTNKEIVVATLWMRISKTEPVTRVLSEVIYTKRNILFKLLEFNKRLIKKANFPNN</sequence>
<accession>A0ABZ0CH57</accession>
<proteinExistence type="inferred from homology"/>
<keyword evidence="3" id="KW-0597">Phosphoprotein</keyword>
<evidence type="ECO:0000259" key="4">
    <source>
        <dbReference type="Pfam" id="PF02878"/>
    </source>
</evidence>
<feature type="domain" description="Alpha-D-phosphohexomutase alpha/beta/alpha" evidence="4">
    <location>
        <begin position="36"/>
        <end position="165"/>
    </location>
</feature>
<dbReference type="SUPFAM" id="SSF53738">
    <property type="entry name" value="Phosphoglucomutase, first 3 domains"/>
    <property type="match status" value="2"/>
</dbReference>
<dbReference type="PANTHER" id="PTHR42946">
    <property type="entry name" value="PHOSPHOHEXOSE MUTASE"/>
    <property type="match status" value="1"/>
</dbReference>
<name>A0ABZ0CH57_9SPIR</name>
<keyword evidence="7" id="KW-1185">Reference proteome</keyword>
<dbReference type="InterPro" id="IPR005844">
    <property type="entry name" value="A-D-PHexomutase_a/b/a-I"/>
</dbReference>
<dbReference type="InterPro" id="IPR005846">
    <property type="entry name" value="A-D-PHexomutase_a/b/a-III"/>
</dbReference>
<comment type="cofactor">
    <cofactor evidence="1">
        <name>Mg(2+)</name>
        <dbReference type="ChEBI" id="CHEBI:18420"/>
    </cofactor>
</comment>
<reference evidence="6" key="1">
    <citation type="submission" date="2023-07" db="EMBL/GenBank/DDBJ databases">
        <title>Genome sequencing of multiple Borrelia sensu lato isolates.</title>
        <authorList>
            <person name="Mongodin E.F."/>
            <person name="Rudenko N."/>
            <person name="Fraser C.M."/>
            <person name="Schutzer S."/>
            <person name="Luft B."/>
            <person name="Morgan R."/>
            <person name="Chastens S."/>
            <person name="Qiu W."/>
        </authorList>
    </citation>
    <scope>NUCLEOTIDE SEQUENCE [LARGE SCALE GENOMIC DNA]</scope>
    <source>
        <strain evidence="6">SCW30h</strain>
    </source>
</reference>
<dbReference type="EMBL" id="CP132449">
    <property type="protein sequence ID" value="WNY63672.1"/>
    <property type="molecule type" value="Genomic_DNA"/>
</dbReference>
<dbReference type="InterPro" id="IPR016055">
    <property type="entry name" value="A-D-PHexomutase_a/b/a-I/II/III"/>
</dbReference>
<evidence type="ECO:0000256" key="2">
    <source>
        <dbReference type="ARBA" id="ARBA00010231"/>
    </source>
</evidence>
<organism evidence="6 7">
    <name type="scientific">Borreliella americana</name>
    <dbReference type="NCBI Taxonomy" id="478807"/>
    <lineage>
        <taxon>Bacteria</taxon>
        <taxon>Pseudomonadati</taxon>
        <taxon>Spirochaetota</taxon>
        <taxon>Spirochaetia</taxon>
        <taxon>Spirochaetales</taxon>
        <taxon>Borreliaceae</taxon>
        <taxon>Borreliella</taxon>
    </lineage>
</organism>
<evidence type="ECO:0000256" key="3">
    <source>
        <dbReference type="ARBA" id="ARBA00022553"/>
    </source>
</evidence>
<dbReference type="RefSeq" id="WP_316256776.1">
    <property type="nucleotide sequence ID" value="NZ_CP132449.1"/>
</dbReference>
<gene>
    <name evidence="6" type="ORF">QIA00_00020</name>
</gene>
<feature type="domain" description="Alpha-D-phosphohexomutase alpha/beta/alpha" evidence="5">
    <location>
        <begin position="353"/>
        <end position="438"/>
    </location>
</feature>
<evidence type="ECO:0000256" key="1">
    <source>
        <dbReference type="ARBA" id="ARBA00001946"/>
    </source>
</evidence>
<dbReference type="Pfam" id="PF02878">
    <property type="entry name" value="PGM_PMM_I"/>
    <property type="match status" value="1"/>
</dbReference>